<dbReference type="Proteomes" id="UP001234178">
    <property type="component" value="Unassembled WGS sequence"/>
</dbReference>
<name>A0ABR0AA06_9CRUS</name>
<gene>
    <name evidence="13" type="ORF">OUZ56_007452</name>
</gene>
<keyword evidence="6 11" id="KW-0472">Membrane</keyword>
<dbReference type="SUPFAM" id="SSF81321">
    <property type="entry name" value="Family A G protein-coupled receptor-like"/>
    <property type="match status" value="1"/>
</dbReference>
<evidence type="ECO:0000256" key="12">
    <source>
        <dbReference type="SAM" id="SignalP"/>
    </source>
</evidence>
<evidence type="ECO:0000256" key="2">
    <source>
        <dbReference type="ARBA" id="ARBA00022475"/>
    </source>
</evidence>
<keyword evidence="4 11" id="KW-1133">Transmembrane helix</keyword>
<evidence type="ECO:0000256" key="4">
    <source>
        <dbReference type="ARBA" id="ARBA00022989"/>
    </source>
</evidence>
<accession>A0ABR0AA06</accession>
<feature type="signal peptide" evidence="12">
    <location>
        <begin position="1"/>
        <end position="22"/>
    </location>
</feature>
<evidence type="ECO:0000256" key="6">
    <source>
        <dbReference type="ARBA" id="ARBA00023136"/>
    </source>
</evidence>
<keyword evidence="14" id="KW-1185">Reference proteome</keyword>
<comment type="subcellular location">
    <subcellularLocation>
        <location evidence="1">Cell membrane</location>
        <topology evidence="1">Multi-pass membrane protein</topology>
    </subcellularLocation>
</comment>
<evidence type="ECO:0000256" key="10">
    <source>
        <dbReference type="SAM" id="MobiDB-lite"/>
    </source>
</evidence>
<dbReference type="EMBL" id="JAOYFB010000037">
    <property type="protein sequence ID" value="KAK4021965.1"/>
    <property type="molecule type" value="Genomic_DNA"/>
</dbReference>
<protein>
    <recommendedName>
        <fullName evidence="15">Prostanoid TP receptor</fullName>
    </recommendedName>
</protein>
<evidence type="ECO:0000256" key="9">
    <source>
        <dbReference type="ARBA" id="ARBA00023224"/>
    </source>
</evidence>
<comment type="caution">
    <text evidence="13">The sequence shown here is derived from an EMBL/GenBank/DDBJ whole genome shotgun (WGS) entry which is preliminary data.</text>
</comment>
<keyword evidence="3 11" id="KW-0812">Transmembrane</keyword>
<evidence type="ECO:0000256" key="1">
    <source>
        <dbReference type="ARBA" id="ARBA00004651"/>
    </source>
</evidence>
<organism evidence="13 14">
    <name type="scientific">Daphnia magna</name>
    <dbReference type="NCBI Taxonomy" id="35525"/>
    <lineage>
        <taxon>Eukaryota</taxon>
        <taxon>Metazoa</taxon>
        <taxon>Ecdysozoa</taxon>
        <taxon>Arthropoda</taxon>
        <taxon>Crustacea</taxon>
        <taxon>Branchiopoda</taxon>
        <taxon>Diplostraca</taxon>
        <taxon>Cladocera</taxon>
        <taxon>Anomopoda</taxon>
        <taxon>Daphniidae</taxon>
        <taxon>Daphnia</taxon>
    </lineage>
</organism>
<keyword evidence="9" id="KW-0807">Transducer</keyword>
<feature type="chain" id="PRO_5046654623" description="Prostanoid TP receptor" evidence="12">
    <location>
        <begin position="23"/>
        <end position="382"/>
    </location>
</feature>
<dbReference type="Gene3D" id="1.20.1070.10">
    <property type="entry name" value="Rhodopsin 7-helix transmembrane proteins"/>
    <property type="match status" value="1"/>
</dbReference>
<feature type="region of interest" description="Disordered" evidence="10">
    <location>
        <begin position="288"/>
        <end position="327"/>
    </location>
</feature>
<evidence type="ECO:0000256" key="7">
    <source>
        <dbReference type="ARBA" id="ARBA00023170"/>
    </source>
</evidence>
<evidence type="ECO:0000256" key="8">
    <source>
        <dbReference type="ARBA" id="ARBA00023180"/>
    </source>
</evidence>
<dbReference type="PANTHER" id="PTHR11866">
    <property type="entry name" value="G-PROTEIN COUPLED RECEPTOR FAMILY 1 MEMBER"/>
    <property type="match status" value="1"/>
</dbReference>
<evidence type="ECO:0000256" key="11">
    <source>
        <dbReference type="SAM" id="Phobius"/>
    </source>
</evidence>
<sequence>MALLSLWLVAIIFSSLPMFGFGQYAIQYPGTWCFLNLHPETTIDATYSITFAVLNLLLIGIMIICNIGVQCEHFGRIALPTELSGPGGSFPADPPQPAAGGIGSADDVCPPSHHFRFYFMLDAVTTLDHAGDLLAIRLASINQIIDPWVGCTCWRYVVQKTNWGSIKRSLSQKEFIGTSSLRSALVHLRAQQQPTRSASASRPCSRCRQKRVDVDLEVDAAETITLDEANHFSSSLSNAAICYDSTSKSTSLPINASPAPTAILIGGGSDGGTESSASHEIPIPIFTSSQYSIQRRRTRSTPRSSRKEERRNPIVNHTDTTAENKNRSAARVFSIDCEEKIPAIGRRRHSWCCSNGPFSTVGKRYVTQSTQTIDETQTNTPL</sequence>
<keyword evidence="12" id="KW-0732">Signal</keyword>
<evidence type="ECO:0000313" key="13">
    <source>
        <dbReference type="EMBL" id="KAK4021965.1"/>
    </source>
</evidence>
<proteinExistence type="predicted"/>
<evidence type="ECO:0000256" key="3">
    <source>
        <dbReference type="ARBA" id="ARBA00022692"/>
    </source>
</evidence>
<dbReference type="PANTHER" id="PTHR11866:SF16">
    <property type="entry name" value="PROSTAGLANDIN E2 RECEPTOR EP4 SUBTYPE-LIKE PROTEIN"/>
    <property type="match status" value="1"/>
</dbReference>
<evidence type="ECO:0008006" key="15">
    <source>
        <dbReference type="Google" id="ProtNLM"/>
    </source>
</evidence>
<evidence type="ECO:0000313" key="14">
    <source>
        <dbReference type="Proteomes" id="UP001234178"/>
    </source>
</evidence>
<evidence type="ECO:0000256" key="5">
    <source>
        <dbReference type="ARBA" id="ARBA00023040"/>
    </source>
</evidence>
<feature type="transmembrane region" description="Helical" evidence="11">
    <location>
        <begin position="49"/>
        <end position="69"/>
    </location>
</feature>
<dbReference type="InterPro" id="IPR008365">
    <property type="entry name" value="Prostanoid_rcpt"/>
</dbReference>
<keyword evidence="8" id="KW-0325">Glycoprotein</keyword>
<keyword evidence="2" id="KW-1003">Cell membrane</keyword>
<keyword evidence="7" id="KW-0675">Receptor</keyword>
<keyword evidence="5" id="KW-0297">G-protein coupled receptor</keyword>
<reference evidence="13 14" key="1">
    <citation type="journal article" date="2023" name="Nucleic Acids Res.">
        <title>The hologenome of Daphnia magna reveals possible DNA methylation and microbiome-mediated evolution of the host genome.</title>
        <authorList>
            <person name="Chaturvedi A."/>
            <person name="Li X."/>
            <person name="Dhandapani V."/>
            <person name="Marshall H."/>
            <person name="Kissane S."/>
            <person name="Cuenca-Cambronero M."/>
            <person name="Asole G."/>
            <person name="Calvet F."/>
            <person name="Ruiz-Romero M."/>
            <person name="Marangio P."/>
            <person name="Guigo R."/>
            <person name="Rago D."/>
            <person name="Mirbahai L."/>
            <person name="Eastwood N."/>
            <person name="Colbourne J.K."/>
            <person name="Zhou J."/>
            <person name="Mallon E."/>
            <person name="Orsini L."/>
        </authorList>
    </citation>
    <scope>NUCLEOTIDE SEQUENCE [LARGE SCALE GENOMIC DNA]</scope>
    <source>
        <strain evidence="13">LRV0_1</strain>
    </source>
</reference>